<feature type="domain" description="F-box" evidence="1">
    <location>
        <begin position="6"/>
        <end position="34"/>
    </location>
</feature>
<organism evidence="2 3">
    <name type="scientific">Heliocybe sulcata</name>
    <dbReference type="NCBI Taxonomy" id="5364"/>
    <lineage>
        <taxon>Eukaryota</taxon>
        <taxon>Fungi</taxon>
        <taxon>Dikarya</taxon>
        <taxon>Basidiomycota</taxon>
        <taxon>Agaricomycotina</taxon>
        <taxon>Agaricomycetes</taxon>
        <taxon>Gloeophyllales</taxon>
        <taxon>Gloeophyllaceae</taxon>
        <taxon>Heliocybe</taxon>
    </lineage>
</organism>
<dbReference type="OrthoDB" id="3005567at2759"/>
<dbReference type="Pfam" id="PF00646">
    <property type="entry name" value="F-box"/>
    <property type="match status" value="1"/>
</dbReference>
<dbReference type="STRING" id="5364.A0A5C3N6A7"/>
<keyword evidence="3" id="KW-1185">Reference proteome</keyword>
<dbReference type="Gene3D" id="3.80.10.10">
    <property type="entry name" value="Ribonuclease Inhibitor"/>
    <property type="match status" value="1"/>
</dbReference>
<dbReference type="AlphaFoldDB" id="A0A5C3N6A7"/>
<evidence type="ECO:0000313" key="2">
    <source>
        <dbReference type="EMBL" id="TFK52940.1"/>
    </source>
</evidence>
<dbReference type="SUPFAM" id="SSF81383">
    <property type="entry name" value="F-box domain"/>
    <property type="match status" value="1"/>
</dbReference>
<evidence type="ECO:0000259" key="1">
    <source>
        <dbReference type="Pfam" id="PF00646"/>
    </source>
</evidence>
<dbReference type="InterPro" id="IPR001810">
    <property type="entry name" value="F-box_dom"/>
</dbReference>
<dbReference type="InterPro" id="IPR036047">
    <property type="entry name" value="F-box-like_dom_sf"/>
</dbReference>
<dbReference type="CDD" id="cd09917">
    <property type="entry name" value="F-box_SF"/>
    <property type="match status" value="1"/>
</dbReference>
<accession>A0A5C3N6A7</accession>
<proteinExistence type="predicted"/>
<dbReference type="EMBL" id="ML213508">
    <property type="protein sequence ID" value="TFK52940.1"/>
    <property type="molecule type" value="Genomic_DNA"/>
</dbReference>
<evidence type="ECO:0000313" key="3">
    <source>
        <dbReference type="Proteomes" id="UP000305948"/>
    </source>
</evidence>
<gene>
    <name evidence="2" type="ORF">OE88DRAFT_1711773</name>
</gene>
<reference evidence="2 3" key="1">
    <citation type="journal article" date="2019" name="Nat. Ecol. Evol.">
        <title>Megaphylogeny resolves global patterns of mushroom evolution.</title>
        <authorList>
            <person name="Varga T."/>
            <person name="Krizsan K."/>
            <person name="Foldi C."/>
            <person name="Dima B."/>
            <person name="Sanchez-Garcia M."/>
            <person name="Sanchez-Ramirez S."/>
            <person name="Szollosi G.J."/>
            <person name="Szarkandi J.G."/>
            <person name="Papp V."/>
            <person name="Albert L."/>
            <person name="Andreopoulos W."/>
            <person name="Angelini C."/>
            <person name="Antonin V."/>
            <person name="Barry K.W."/>
            <person name="Bougher N.L."/>
            <person name="Buchanan P."/>
            <person name="Buyck B."/>
            <person name="Bense V."/>
            <person name="Catcheside P."/>
            <person name="Chovatia M."/>
            <person name="Cooper J."/>
            <person name="Damon W."/>
            <person name="Desjardin D."/>
            <person name="Finy P."/>
            <person name="Geml J."/>
            <person name="Haridas S."/>
            <person name="Hughes K."/>
            <person name="Justo A."/>
            <person name="Karasinski D."/>
            <person name="Kautmanova I."/>
            <person name="Kiss B."/>
            <person name="Kocsube S."/>
            <person name="Kotiranta H."/>
            <person name="LaButti K.M."/>
            <person name="Lechner B.E."/>
            <person name="Liimatainen K."/>
            <person name="Lipzen A."/>
            <person name="Lukacs Z."/>
            <person name="Mihaltcheva S."/>
            <person name="Morgado L.N."/>
            <person name="Niskanen T."/>
            <person name="Noordeloos M.E."/>
            <person name="Ohm R.A."/>
            <person name="Ortiz-Santana B."/>
            <person name="Ovrebo C."/>
            <person name="Racz N."/>
            <person name="Riley R."/>
            <person name="Savchenko A."/>
            <person name="Shiryaev A."/>
            <person name="Soop K."/>
            <person name="Spirin V."/>
            <person name="Szebenyi C."/>
            <person name="Tomsovsky M."/>
            <person name="Tulloss R.E."/>
            <person name="Uehling J."/>
            <person name="Grigoriev I.V."/>
            <person name="Vagvolgyi C."/>
            <person name="Papp T."/>
            <person name="Martin F.M."/>
            <person name="Miettinen O."/>
            <person name="Hibbett D.S."/>
            <person name="Nagy L.G."/>
        </authorList>
    </citation>
    <scope>NUCLEOTIDE SEQUENCE [LARGE SCALE GENOMIC DNA]</scope>
    <source>
        <strain evidence="2 3">OMC1185</strain>
    </source>
</reference>
<sequence>MVSADNLNLDVLELIFAFLSGNDLVSVALVSRSFFAGVIPRLYNTLGFRLSQSKKYPQVQSPFGAVMAHPDFAIHVRHIDIRRIPTARSSSSYHPEFVRDCTQVISAASNLTSFTLTIDALPPFLPALQGKQRLRDLRIYANLTTDQSAKLIEIKGLHNLTLDYASWNLVDVLPTWTRTLSPSLTSLTLYMASDLNELVLRQALCNLPNLTGLHVIGCGKTDHVAVLKLATVFSPKLESLSMTTWENPRPLPDDLGTLPYLRHLSLDTHSSMPGPPSTPSLWTTLFQKTAEWSCPLSSVTLKLSERTLVSDNFVKTLLDAHESTLRNLFFVRCRLSLESLRTICERCGELEKLGVGVPVKEIEPFIDALSLSDSLRTLIDMGTDKHMTASNPRLNLSKDTVEDVMEATNIRLLVTDTRMWRGVDESFGVIAKLERRKPIALTHWFIPK</sequence>
<name>A0A5C3N6A7_9AGAM</name>
<dbReference type="InterPro" id="IPR032675">
    <property type="entry name" value="LRR_dom_sf"/>
</dbReference>
<dbReference type="Proteomes" id="UP000305948">
    <property type="component" value="Unassembled WGS sequence"/>
</dbReference>
<dbReference type="SUPFAM" id="SSF52047">
    <property type="entry name" value="RNI-like"/>
    <property type="match status" value="1"/>
</dbReference>
<protein>
    <recommendedName>
        <fullName evidence="1">F-box domain-containing protein</fullName>
    </recommendedName>
</protein>